<evidence type="ECO:0008006" key="4">
    <source>
        <dbReference type="Google" id="ProtNLM"/>
    </source>
</evidence>
<dbReference type="AlphaFoldDB" id="A0A9D1T0K9"/>
<name>A0A9D1T0K9_9FIRM</name>
<organism evidence="2 3">
    <name type="scientific">Candidatus Aphodoplasma excrementigallinarum</name>
    <dbReference type="NCBI Taxonomy" id="2840673"/>
    <lineage>
        <taxon>Bacteria</taxon>
        <taxon>Bacillati</taxon>
        <taxon>Bacillota</taxon>
        <taxon>Clostridia</taxon>
        <taxon>Eubacteriales</taxon>
        <taxon>Candidatus Aphodoplasma</taxon>
    </lineage>
</organism>
<feature type="non-terminal residue" evidence="2">
    <location>
        <position position="110"/>
    </location>
</feature>
<feature type="signal peptide" evidence="1">
    <location>
        <begin position="1"/>
        <end position="26"/>
    </location>
</feature>
<accession>A0A9D1T0K9</accession>
<reference evidence="2" key="1">
    <citation type="submission" date="2020-10" db="EMBL/GenBank/DDBJ databases">
        <authorList>
            <person name="Gilroy R."/>
        </authorList>
    </citation>
    <scope>NUCLEOTIDE SEQUENCE</scope>
    <source>
        <strain evidence="2">4920</strain>
    </source>
</reference>
<comment type="caution">
    <text evidence="2">The sequence shown here is derived from an EMBL/GenBank/DDBJ whole genome shotgun (WGS) entry which is preliminary data.</text>
</comment>
<gene>
    <name evidence="2" type="ORF">IAC74_06265</name>
</gene>
<sequence length="110" mass="12415">MKRAKALLVLLLCVLIPSTGSDWAHAEEGGVTRLEFYELVMQTMEQKGTITHFGIGYEPFADVSNAYVSEAYALGLVKGDALGRNAIHTQLRARRWTDARIWKILNRYCK</sequence>
<evidence type="ECO:0000313" key="2">
    <source>
        <dbReference type="EMBL" id="HIV03162.1"/>
    </source>
</evidence>
<keyword evidence="1" id="KW-0732">Signal</keyword>
<proteinExistence type="predicted"/>
<dbReference type="EMBL" id="DVOF01000183">
    <property type="protein sequence ID" value="HIV03162.1"/>
    <property type="molecule type" value="Genomic_DNA"/>
</dbReference>
<protein>
    <recommendedName>
        <fullName evidence="4">SLH domain-containing protein</fullName>
    </recommendedName>
</protein>
<dbReference type="Proteomes" id="UP000886743">
    <property type="component" value="Unassembled WGS sequence"/>
</dbReference>
<evidence type="ECO:0000256" key="1">
    <source>
        <dbReference type="SAM" id="SignalP"/>
    </source>
</evidence>
<feature type="chain" id="PRO_5039468701" description="SLH domain-containing protein" evidence="1">
    <location>
        <begin position="27"/>
        <end position="110"/>
    </location>
</feature>
<evidence type="ECO:0000313" key="3">
    <source>
        <dbReference type="Proteomes" id="UP000886743"/>
    </source>
</evidence>
<reference evidence="2" key="2">
    <citation type="journal article" date="2021" name="PeerJ">
        <title>Extensive microbial diversity within the chicken gut microbiome revealed by metagenomics and culture.</title>
        <authorList>
            <person name="Gilroy R."/>
            <person name="Ravi A."/>
            <person name="Getino M."/>
            <person name="Pursley I."/>
            <person name="Horton D.L."/>
            <person name="Alikhan N.F."/>
            <person name="Baker D."/>
            <person name="Gharbi K."/>
            <person name="Hall N."/>
            <person name="Watson M."/>
            <person name="Adriaenssens E.M."/>
            <person name="Foster-Nyarko E."/>
            <person name="Jarju S."/>
            <person name="Secka A."/>
            <person name="Antonio M."/>
            <person name="Oren A."/>
            <person name="Chaudhuri R.R."/>
            <person name="La Ragione R."/>
            <person name="Hildebrand F."/>
            <person name="Pallen M.J."/>
        </authorList>
    </citation>
    <scope>NUCLEOTIDE SEQUENCE</scope>
    <source>
        <strain evidence="2">4920</strain>
    </source>
</reference>